<organism evidence="2 3">
    <name type="scientific">Chaetoceros tenuissimus</name>
    <dbReference type="NCBI Taxonomy" id="426638"/>
    <lineage>
        <taxon>Eukaryota</taxon>
        <taxon>Sar</taxon>
        <taxon>Stramenopiles</taxon>
        <taxon>Ochrophyta</taxon>
        <taxon>Bacillariophyta</taxon>
        <taxon>Coscinodiscophyceae</taxon>
        <taxon>Chaetocerotophycidae</taxon>
        <taxon>Chaetocerotales</taxon>
        <taxon>Chaetocerotaceae</taxon>
        <taxon>Chaetoceros</taxon>
    </lineage>
</organism>
<feature type="compositionally biased region" description="Polar residues" evidence="1">
    <location>
        <begin position="46"/>
        <end position="64"/>
    </location>
</feature>
<feature type="region of interest" description="Disordered" evidence="1">
    <location>
        <begin position="162"/>
        <end position="193"/>
    </location>
</feature>
<feature type="region of interest" description="Disordered" evidence="1">
    <location>
        <begin position="237"/>
        <end position="265"/>
    </location>
</feature>
<feature type="compositionally biased region" description="Acidic residues" evidence="1">
    <location>
        <begin position="1"/>
        <end position="12"/>
    </location>
</feature>
<comment type="caution">
    <text evidence="2">The sequence shown here is derived from an EMBL/GenBank/DDBJ whole genome shotgun (WGS) entry which is preliminary data.</text>
</comment>
<name>A0AAD3DCX3_9STRA</name>
<feature type="compositionally biased region" description="Basic residues" evidence="1">
    <location>
        <begin position="523"/>
        <end position="549"/>
    </location>
</feature>
<feature type="compositionally biased region" description="Polar residues" evidence="1">
    <location>
        <begin position="575"/>
        <end position="587"/>
    </location>
</feature>
<proteinExistence type="predicted"/>
<feature type="compositionally biased region" description="Acidic residues" evidence="1">
    <location>
        <begin position="83"/>
        <end position="92"/>
    </location>
</feature>
<feature type="compositionally biased region" description="Basic and acidic residues" evidence="1">
    <location>
        <begin position="513"/>
        <end position="522"/>
    </location>
</feature>
<feature type="compositionally biased region" description="Basic and acidic residues" evidence="1">
    <location>
        <begin position="641"/>
        <end position="650"/>
    </location>
</feature>
<dbReference type="EMBL" id="BLLK01000069">
    <property type="protein sequence ID" value="GFH60996.1"/>
    <property type="molecule type" value="Genomic_DNA"/>
</dbReference>
<feature type="compositionally biased region" description="Gly residues" evidence="1">
    <location>
        <begin position="162"/>
        <end position="174"/>
    </location>
</feature>
<keyword evidence="3" id="KW-1185">Reference proteome</keyword>
<evidence type="ECO:0000313" key="2">
    <source>
        <dbReference type="EMBL" id="GFH60996.1"/>
    </source>
</evidence>
<feature type="compositionally biased region" description="Low complexity" evidence="1">
    <location>
        <begin position="565"/>
        <end position="574"/>
    </location>
</feature>
<protein>
    <submittedName>
        <fullName evidence="2">Uncharacterized protein</fullName>
    </submittedName>
</protein>
<evidence type="ECO:0000313" key="3">
    <source>
        <dbReference type="Proteomes" id="UP001054902"/>
    </source>
</evidence>
<accession>A0AAD3DCX3</accession>
<reference evidence="2 3" key="1">
    <citation type="journal article" date="2021" name="Sci. Rep.">
        <title>The genome of the diatom Chaetoceros tenuissimus carries an ancient integrated fragment of an extant virus.</title>
        <authorList>
            <person name="Hongo Y."/>
            <person name="Kimura K."/>
            <person name="Takaki Y."/>
            <person name="Yoshida Y."/>
            <person name="Baba S."/>
            <person name="Kobayashi G."/>
            <person name="Nagasaki K."/>
            <person name="Hano T."/>
            <person name="Tomaru Y."/>
        </authorList>
    </citation>
    <scope>NUCLEOTIDE SEQUENCE [LARGE SCALE GENOMIC DNA]</scope>
    <source>
        <strain evidence="2 3">NIES-3715</strain>
    </source>
</reference>
<gene>
    <name evidence="2" type="ORF">CTEN210_17472</name>
</gene>
<sequence>MGSTNVDDENEEDRMSPSRRDSVENEDRAVFKSETERSSINRNVDKSNAQNERIADTSTNNYSGDYNYHGNYYENSQDSYDSNQDDAEDDSSDSFSDTASFPTQEDLESIIVHPPESIGHGSVPDEVRSVSSIEYGISASRSLRSLGSTGSIKEKNYPSVGGGGSGSIGGGCNSVGGLSEKSETKSSVADGEDQSAGKVMITTFPNGMTYAASVKSDQATVCSGSVVEDIDMASVGTAHSGNTGQFTQNSLSGEKQAKKKHERGVEFVSETSTTWTQSIYHSYPVNKNVLQSPLLRNSPVQGAVLGSLAAASITLNDMGPPLKRPLFERFGSTGLSSLATSLAGSMRSYASSTGTASRAGSVRSFGSQAASEVVHVDTDDCGGSILESDEHRSASGVDETPPKESFQVAETLTLSTTEVTYSINKTASPCKQDDQVAETSLATLNDRLSDNHGRISPGGTVYKGRGVRRYQGRYMHLPLQRFHCSMNVHFPFEGTVIGQEIKRVENVAYKQDNQDHNWDRSRSWSRSRSRSRSRSQSRSRSRSRPRNFSRRNDKGRSCNKRAWSRSRSPNNRRNQGPNQYSGRNYRSNCKRRSNRQYTQQQREYSGPRRRNNYRRNNGNYTRNRRSGNVGSNPLDIAMTPRDPRHQKSNW</sequence>
<evidence type="ECO:0000256" key="1">
    <source>
        <dbReference type="SAM" id="MobiDB-lite"/>
    </source>
</evidence>
<feature type="compositionally biased region" description="Polar residues" evidence="1">
    <location>
        <begin position="237"/>
        <end position="253"/>
    </location>
</feature>
<feature type="region of interest" description="Disordered" evidence="1">
    <location>
        <begin position="1"/>
        <end position="124"/>
    </location>
</feature>
<dbReference type="Proteomes" id="UP001054902">
    <property type="component" value="Unassembled WGS sequence"/>
</dbReference>
<feature type="compositionally biased region" description="Basic and acidic residues" evidence="1">
    <location>
        <begin position="13"/>
        <end position="45"/>
    </location>
</feature>
<feature type="region of interest" description="Disordered" evidence="1">
    <location>
        <begin position="513"/>
        <end position="650"/>
    </location>
</feature>
<dbReference type="AlphaFoldDB" id="A0AAD3DCX3"/>